<feature type="region of interest" description="Disordered" evidence="3">
    <location>
        <begin position="80"/>
        <end position="119"/>
    </location>
</feature>
<dbReference type="AlphaFoldDB" id="A0AAW3ADR0"/>
<evidence type="ECO:0000256" key="1">
    <source>
        <dbReference type="ARBA" id="ARBA00022884"/>
    </source>
</evidence>
<organism evidence="5 6">
    <name type="scientific">Leishmania lindenbergi</name>
    <dbReference type="NCBI Taxonomy" id="651832"/>
    <lineage>
        <taxon>Eukaryota</taxon>
        <taxon>Discoba</taxon>
        <taxon>Euglenozoa</taxon>
        <taxon>Kinetoplastea</taxon>
        <taxon>Metakinetoplastina</taxon>
        <taxon>Trypanosomatida</taxon>
        <taxon>Trypanosomatidae</taxon>
        <taxon>Leishmaniinae</taxon>
        <taxon>Leishmania</taxon>
    </lineage>
</organism>
<feature type="region of interest" description="Disordered" evidence="3">
    <location>
        <begin position="263"/>
        <end position="302"/>
    </location>
</feature>
<dbReference type="PANTHER" id="PTHR23236:SF92">
    <property type="entry name" value="POLYADENYLATE-BINDING PROTEIN 1"/>
    <property type="match status" value="1"/>
</dbReference>
<dbReference type="SMART" id="SM00360">
    <property type="entry name" value="RRM"/>
    <property type="match status" value="1"/>
</dbReference>
<evidence type="ECO:0000313" key="6">
    <source>
        <dbReference type="Proteomes" id="UP001500131"/>
    </source>
</evidence>
<proteinExistence type="predicted"/>
<dbReference type="InterPro" id="IPR012677">
    <property type="entry name" value="Nucleotide-bd_a/b_plait_sf"/>
</dbReference>
<dbReference type="PANTHER" id="PTHR23236">
    <property type="entry name" value="EUKARYOTIC TRANSLATION INITIATION FACTOR 4B/4H"/>
    <property type="match status" value="1"/>
</dbReference>
<dbReference type="GO" id="GO:0008143">
    <property type="term" value="F:poly(A) binding"/>
    <property type="evidence" value="ECO:0007669"/>
    <property type="project" value="TreeGrafter"/>
</dbReference>
<keyword evidence="1 2" id="KW-0694">RNA-binding</keyword>
<evidence type="ECO:0000259" key="4">
    <source>
        <dbReference type="PROSITE" id="PS50102"/>
    </source>
</evidence>
<feature type="region of interest" description="Disordered" evidence="3">
    <location>
        <begin position="19"/>
        <end position="41"/>
    </location>
</feature>
<dbReference type="Pfam" id="PF00076">
    <property type="entry name" value="RRM_1"/>
    <property type="match status" value="1"/>
</dbReference>
<dbReference type="SUPFAM" id="SSF54928">
    <property type="entry name" value="RNA-binding domain, RBD"/>
    <property type="match status" value="1"/>
</dbReference>
<gene>
    <name evidence="5" type="ORF">Q4I31_004360</name>
</gene>
<keyword evidence="6" id="KW-1185">Reference proteome</keyword>
<feature type="compositionally biased region" description="Low complexity" evidence="3">
    <location>
        <begin position="101"/>
        <end position="114"/>
    </location>
</feature>
<dbReference type="PROSITE" id="PS50102">
    <property type="entry name" value="RRM"/>
    <property type="match status" value="1"/>
</dbReference>
<dbReference type="InterPro" id="IPR035979">
    <property type="entry name" value="RBD_domain_sf"/>
</dbReference>
<evidence type="ECO:0000256" key="3">
    <source>
        <dbReference type="SAM" id="MobiDB-lite"/>
    </source>
</evidence>
<dbReference type="InterPro" id="IPR000504">
    <property type="entry name" value="RRM_dom"/>
</dbReference>
<reference evidence="5 6" key="1">
    <citation type="submission" date="2024-02" db="EMBL/GenBank/DDBJ databases">
        <title>FIRST GENOME SEQUENCES OF Leishmania (Viannia) shawi, Leishmania (Viannia) lindenbergi AND Leishmania (Viannia) utingensis.</title>
        <authorList>
            <person name="Resadore F."/>
            <person name="Custodio M.G.F."/>
            <person name="Boite M.C."/>
            <person name="Cupolillo E."/>
            <person name="Ferreira G.E.M."/>
        </authorList>
    </citation>
    <scope>NUCLEOTIDE SEQUENCE [LARGE SCALE GENOMIC DNA]</scope>
    <source>
        <strain evidence="5 6">MHOM/BR/1966/M15733</strain>
    </source>
</reference>
<sequence>MDSDLSAEIARIEAELAQDAEMRQQQQQQQQPPASLFGFGQTVPVQPQQQQQLFQVLPQQPQQQQSNPFNVNASPFMLTPPQPDYSHQQQQQQSMGCAGQAAAHASTATPTAHSFSKDTDSRSIFIGNLPRGTDGTPATTPEELVQFFADCGSILNCTVLKDRATGELKGTAYIEFADHTAMGKAMDTKNNASFKGSTIIVCVSTSPRFLLHFSFANVLKPCRGLIRGGSACEQSVSVWGSRGGLRWSMPSVVRRTRTRVLAHTGIEDDASGAPLRTGGHSHPRAPSSLLPPPPSPPPLLSP</sequence>
<dbReference type="Gene3D" id="3.30.70.330">
    <property type="match status" value="1"/>
</dbReference>
<name>A0AAW3ADR0_9TRYP</name>
<accession>A0AAW3ADR0</accession>
<comment type="caution">
    <text evidence="5">The sequence shown here is derived from an EMBL/GenBank/DDBJ whole genome shotgun (WGS) entry which is preliminary data.</text>
</comment>
<dbReference type="EMBL" id="JBAMZK010000026">
    <property type="protein sequence ID" value="KAL0503607.1"/>
    <property type="molecule type" value="Genomic_DNA"/>
</dbReference>
<dbReference type="Proteomes" id="UP001500131">
    <property type="component" value="Unassembled WGS sequence"/>
</dbReference>
<feature type="domain" description="RRM" evidence="4">
    <location>
        <begin position="122"/>
        <end position="206"/>
    </location>
</feature>
<evidence type="ECO:0000313" key="5">
    <source>
        <dbReference type="EMBL" id="KAL0503607.1"/>
    </source>
</evidence>
<feature type="compositionally biased region" description="Pro residues" evidence="3">
    <location>
        <begin position="289"/>
        <end position="302"/>
    </location>
</feature>
<protein>
    <submittedName>
        <fullName evidence="5">RNA recognition motif (RRM, RBD, or RNP domain)</fullName>
    </submittedName>
</protein>
<evidence type="ECO:0000256" key="2">
    <source>
        <dbReference type="PROSITE-ProRule" id="PRU00176"/>
    </source>
</evidence>